<dbReference type="Pfam" id="PF02684">
    <property type="entry name" value="LpxB"/>
    <property type="match status" value="1"/>
</dbReference>
<evidence type="ECO:0000313" key="11">
    <source>
        <dbReference type="EMBL" id="NME28430.1"/>
    </source>
</evidence>
<dbReference type="EMBL" id="JABAFG010000010">
    <property type="protein sequence ID" value="NME28430.1"/>
    <property type="molecule type" value="Genomic_DNA"/>
</dbReference>
<dbReference type="Proteomes" id="UP000591071">
    <property type="component" value="Unassembled WGS sequence"/>
</dbReference>
<keyword evidence="4 10" id="KW-0444">Lipid biosynthesis</keyword>
<keyword evidence="8 10" id="KW-0443">Lipid metabolism</keyword>
<dbReference type="Gene3D" id="3.40.50.2000">
    <property type="entry name" value="Glycogen Phosphorylase B"/>
    <property type="match status" value="2"/>
</dbReference>
<keyword evidence="5 10" id="KW-0441">Lipid A biosynthesis</keyword>
<dbReference type="RefSeq" id="WP_075582013.1">
    <property type="nucleotide sequence ID" value="NZ_JABAFG010000010.1"/>
</dbReference>
<dbReference type="GO" id="GO:0008915">
    <property type="term" value="F:lipid-A-disaccharide synthase activity"/>
    <property type="evidence" value="ECO:0007669"/>
    <property type="project" value="UniProtKB-UniRule"/>
</dbReference>
<comment type="pathway">
    <text evidence="10">Bacterial outer membrane biogenesis; LPS lipid A biosynthesis.</text>
</comment>
<dbReference type="InterPro" id="IPR003835">
    <property type="entry name" value="Glyco_trans_19"/>
</dbReference>
<comment type="catalytic activity">
    <reaction evidence="9 10">
        <text>a lipid X + a UDP-2-N,3-O-bis[(3R)-3-hydroxyacyl]-alpha-D-glucosamine = a lipid A disaccharide + UDP + H(+)</text>
        <dbReference type="Rhea" id="RHEA:67828"/>
        <dbReference type="ChEBI" id="CHEBI:15378"/>
        <dbReference type="ChEBI" id="CHEBI:58223"/>
        <dbReference type="ChEBI" id="CHEBI:137748"/>
        <dbReference type="ChEBI" id="CHEBI:176338"/>
        <dbReference type="ChEBI" id="CHEBI:176343"/>
        <dbReference type="EC" id="2.4.1.182"/>
    </reaction>
</comment>
<evidence type="ECO:0000256" key="6">
    <source>
        <dbReference type="ARBA" id="ARBA00022676"/>
    </source>
</evidence>
<organism evidence="11 12">
    <name type="scientific">Megasphaera hexanoica</name>
    <dbReference type="NCBI Taxonomy" id="1675036"/>
    <lineage>
        <taxon>Bacteria</taxon>
        <taxon>Bacillati</taxon>
        <taxon>Bacillota</taxon>
        <taxon>Negativicutes</taxon>
        <taxon>Veillonellales</taxon>
        <taxon>Veillonellaceae</taxon>
        <taxon>Megasphaera</taxon>
    </lineage>
</organism>
<dbReference type="AlphaFoldDB" id="A0A848BTB5"/>
<evidence type="ECO:0000256" key="5">
    <source>
        <dbReference type="ARBA" id="ARBA00022556"/>
    </source>
</evidence>
<evidence type="ECO:0000256" key="4">
    <source>
        <dbReference type="ARBA" id="ARBA00022516"/>
    </source>
</evidence>
<evidence type="ECO:0000256" key="10">
    <source>
        <dbReference type="HAMAP-Rule" id="MF_00392"/>
    </source>
</evidence>
<evidence type="ECO:0000313" key="12">
    <source>
        <dbReference type="Proteomes" id="UP000591071"/>
    </source>
</evidence>
<evidence type="ECO:0000256" key="3">
    <source>
        <dbReference type="ARBA" id="ARBA00020902"/>
    </source>
</evidence>
<name>A0A848BTB5_9FIRM</name>
<comment type="caution">
    <text evidence="11">The sequence shown here is derived from an EMBL/GenBank/DDBJ whole genome shotgun (WGS) entry which is preliminary data.</text>
</comment>
<dbReference type="EC" id="2.4.1.182" evidence="2 10"/>
<sequence>MKIMFSAGEASGDMHGANLARALKELDPEVELLGMGGSRMAEAGVRIVYDIKNLGFIGVGEIIRKIPFFFRLRDFLLETMRKEKPDVLVCIDYPGFNMRLIKKAREAGIRVIYYILPTIWAWHKSRGKVIAENTDLAISLFPFEARLYEQIGTHVAYAGHPLIDTVHPSMTREEAIRTFGLDESKRTILLMPGSRLQEVRSLLPVMLDAAAIIAEQIPDVQFLLPEASTIDRSLLESLIPQDGPAVHIAAEGVYDMMHISTAAVAASGTATLETALMGLPTLLIYRVGNLTYWLSKVLVHIKSIGLPNIIMGHRIMPELWQNEVTPEAIARDMIHLLTDEQAWQKRHEAMLAVRREMGEPGAVRRTAATILQFVKENSTA</sequence>
<protein>
    <recommendedName>
        <fullName evidence="3 10">Lipid-A-disaccharide synthase</fullName>
        <ecNumber evidence="2 10">2.4.1.182</ecNumber>
    </recommendedName>
</protein>
<dbReference type="GO" id="GO:0016020">
    <property type="term" value="C:membrane"/>
    <property type="evidence" value="ECO:0007669"/>
    <property type="project" value="GOC"/>
</dbReference>
<dbReference type="NCBIfam" id="TIGR00215">
    <property type="entry name" value="lpxB"/>
    <property type="match status" value="1"/>
</dbReference>
<dbReference type="HAMAP" id="MF_00392">
    <property type="entry name" value="LpxB"/>
    <property type="match status" value="1"/>
</dbReference>
<proteinExistence type="inferred from homology"/>
<dbReference type="PANTHER" id="PTHR30372:SF4">
    <property type="entry name" value="LIPID-A-DISACCHARIDE SYNTHASE, MITOCHONDRIAL-RELATED"/>
    <property type="match status" value="1"/>
</dbReference>
<evidence type="ECO:0000256" key="9">
    <source>
        <dbReference type="ARBA" id="ARBA00048975"/>
    </source>
</evidence>
<accession>A0A848BTB5</accession>
<dbReference type="UniPathway" id="UPA00973"/>
<evidence type="ECO:0000256" key="1">
    <source>
        <dbReference type="ARBA" id="ARBA00002056"/>
    </source>
</evidence>
<dbReference type="GO" id="GO:0005543">
    <property type="term" value="F:phospholipid binding"/>
    <property type="evidence" value="ECO:0007669"/>
    <property type="project" value="TreeGrafter"/>
</dbReference>
<dbReference type="GO" id="GO:0009245">
    <property type="term" value="P:lipid A biosynthetic process"/>
    <property type="evidence" value="ECO:0007669"/>
    <property type="project" value="UniProtKB-UniRule"/>
</dbReference>
<evidence type="ECO:0000256" key="2">
    <source>
        <dbReference type="ARBA" id="ARBA00012687"/>
    </source>
</evidence>
<comment type="similarity">
    <text evidence="10">Belongs to the LpxB family.</text>
</comment>
<dbReference type="PANTHER" id="PTHR30372">
    <property type="entry name" value="LIPID-A-DISACCHARIDE SYNTHASE"/>
    <property type="match status" value="1"/>
</dbReference>
<keyword evidence="6 10" id="KW-0328">Glycosyltransferase</keyword>
<gene>
    <name evidence="10 11" type="primary">lpxB</name>
    <name evidence="11" type="ORF">HF872_07305</name>
</gene>
<reference evidence="11 12" key="1">
    <citation type="submission" date="2020-04" db="EMBL/GenBank/DDBJ databases">
        <authorList>
            <person name="Hitch T.C.A."/>
            <person name="Wylensek D."/>
            <person name="Clavel T."/>
        </authorList>
    </citation>
    <scope>NUCLEOTIDE SEQUENCE [LARGE SCALE GENOMIC DNA]</scope>
    <source>
        <strain evidence="11 12">Oil-RF-744-FAT-WT-6-1</strain>
    </source>
</reference>
<evidence type="ECO:0000256" key="7">
    <source>
        <dbReference type="ARBA" id="ARBA00022679"/>
    </source>
</evidence>
<keyword evidence="7 10" id="KW-0808">Transferase</keyword>
<comment type="function">
    <text evidence="1 10">Condensation of UDP-2,3-diacylglucosamine and 2,3-diacylglucosamine-1-phosphate to form lipid A disaccharide, a precursor of lipid A, a phosphorylated glycolipid that anchors the lipopolysaccharide to the outer membrane of the cell.</text>
</comment>
<dbReference type="SUPFAM" id="SSF53756">
    <property type="entry name" value="UDP-Glycosyltransferase/glycogen phosphorylase"/>
    <property type="match status" value="1"/>
</dbReference>
<evidence type="ECO:0000256" key="8">
    <source>
        <dbReference type="ARBA" id="ARBA00023098"/>
    </source>
</evidence>